<proteinExistence type="predicted"/>
<name>A0A8S9RVE6_BRACR</name>
<reference evidence="1" key="1">
    <citation type="submission" date="2019-12" db="EMBL/GenBank/DDBJ databases">
        <title>Genome sequencing and annotation of Brassica cretica.</title>
        <authorList>
            <person name="Studholme D.J."/>
            <person name="Sarris P."/>
        </authorList>
    </citation>
    <scope>NUCLEOTIDE SEQUENCE</scope>
    <source>
        <strain evidence="1">PFS-109/04</strain>
        <tissue evidence="1">Leaf</tissue>
    </source>
</reference>
<evidence type="ECO:0000313" key="1">
    <source>
        <dbReference type="EMBL" id="KAF3584730.1"/>
    </source>
</evidence>
<protein>
    <submittedName>
        <fullName evidence="1">Uncharacterized protein</fullName>
    </submittedName>
</protein>
<sequence>MKECKEKCNRDCNSTGFASGYLECDISTTPTCNCIKGFIPKNAMALALVDVFNGCLRGSPLSCGDTDGFWLLRNVIVVRDKYNHRG</sequence>
<organism evidence="1 2">
    <name type="scientific">Brassica cretica</name>
    <name type="common">Mustard</name>
    <dbReference type="NCBI Taxonomy" id="69181"/>
    <lineage>
        <taxon>Eukaryota</taxon>
        <taxon>Viridiplantae</taxon>
        <taxon>Streptophyta</taxon>
        <taxon>Embryophyta</taxon>
        <taxon>Tracheophyta</taxon>
        <taxon>Spermatophyta</taxon>
        <taxon>Magnoliopsida</taxon>
        <taxon>eudicotyledons</taxon>
        <taxon>Gunneridae</taxon>
        <taxon>Pentapetalae</taxon>
        <taxon>rosids</taxon>
        <taxon>malvids</taxon>
        <taxon>Brassicales</taxon>
        <taxon>Brassicaceae</taxon>
        <taxon>Brassiceae</taxon>
        <taxon>Brassica</taxon>
    </lineage>
</organism>
<dbReference type="AlphaFoldDB" id="A0A8S9RVE6"/>
<dbReference type="EMBL" id="QGKX02000088">
    <property type="protein sequence ID" value="KAF3584730.1"/>
    <property type="molecule type" value="Genomic_DNA"/>
</dbReference>
<comment type="caution">
    <text evidence="1">The sequence shown here is derived from an EMBL/GenBank/DDBJ whole genome shotgun (WGS) entry which is preliminary data.</text>
</comment>
<accession>A0A8S9RVE6</accession>
<dbReference type="Proteomes" id="UP000712600">
    <property type="component" value="Unassembled WGS sequence"/>
</dbReference>
<gene>
    <name evidence="1" type="ORF">F2Q69_00031875</name>
</gene>
<evidence type="ECO:0000313" key="2">
    <source>
        <dbReference type="Proteomes" id="UP000712600"/>
    </source>
</evidence>